<dbReference type="Proteomes" id="UP000271974">
    <property type="component" value="Unassembled WGS sequence"/>
</dbReference>
<evidence type="ECO:0000313" key="1">
    <source>
        <dbReference type="EMBL" id="RUS86796.1"/>
    </source>
</evidence>
<dbReference type="OrthoDB" id="6126764at2759"/>
<proteinExistence type="predicted"/>
<sequence length="260" mass="29158">MVRMGPHLKALSQKQRLCTHCARDMAIRQNSGNLDRMVKAVKAVLPHVASTEQRPMHDNCPEGPESWCGFKRDKASYKHKNGLPDAVVEYIKPVFDDLATTLATEAVIAVSDDLTHDSAAAKCFTEAALEHVTRERPFSSDNELYQLVQSPTHKSGHTLDWVIARESDNFIRDVKCFIFIFTGLQEYVCDTDSDASSASIQYPALGSSAQEPTMITLASIVKHFIQERTYTSTTKDAKEEVKDSVECLNKGDYYYLLDQM</sequence>
<reference evidence="1 2" key="1">
    <citation type="submission" date="2019-01" db="EMBL/GenBank/DDBJ databases">
        <title>A draft genome assembly of the solar-powered sea slug Elysia chlorotica.</title>
        <authorList>
            <person name="Cai H."/>
            <person name="Li Q."/>
            <person name="Fang X."/>
            <person name="Li J."/>
            <person name="Curtis N.E."/>
            <person name="Altenburger A."/>
            <person name="Shibata T."/>
            <person name="Feng M."/>
            <person name="Maeda T."/>
            <person name="Schwartz J.A."/>
            <person name="Shigenobu S."/>
            <person name="Lundholm N."/>
            <person name="Nishiyama T."/>
            <person name="Yang H."/>
            <person name="Hasebe M."/>
            <person name="Li S."/>
            <person name="Pierce S.K."/>
            <person name="Wang J."/>
        </authorList>
    </citation>
    <scope>NUCLEOTIDE SEQUENCE [LARGE SCALE GENOMIC DNA]</scope>
    <source>
        <strain evidence="1">EC2010</strain>
        <tissue evidence="1">Whole organism of an adult</tissue>
    </source>
</reference>
<gene>
    <name evidence="1" type="ORF">EGW08_005456</name>
</gene>
<evidence type="ECO:0000313" key="2">
    <source>
        <dbReference type="Proteomes" id="UP000271974"/>
    </source>
</evidence>
<comment type="caution">
    <text evidence="1">The sequence shown here is derived from an EMBL/GenBank/DDBJ whole genome shotgun (WGS) entry which is preliminary data.</text>
</comment>
<dbReference type="AlphaFoldDB" id="A0A433TYY8"/>
<keyword evidence="2" id="KW-1185">Reference proteome</keyword>
<dbReference type="EMBL" id="RQTK01000128">
    <property type="protein sequence ID" value="RUS86796.1"/>
    <property type="molecule type" value="Genomic_DNA"/>
</dbReference>
<organism evidence="1 2">
    <name type="scientific">Elysia chlorotica</name>
    <name type="common">Eastern emerald elysia</name>
    <name type="synonym">Sea slug</name>
    <dbReference type="NCBI Taxonomy" id="188477"/>
    <lineage>
        <taxon>Eukaryota</taxon>
        <taxon>Metazoa</taxon>
        <taxon>Spiralia</taxon>
        <taxon>Lophotrochozoa</taxon>
        <taxon>Mollusca</taxon>
        <taxon>Gastropoda</taxon>
        <taxon>Heterobranchia</taxon>
        <taxon>Euthyneura</taxon>
        <taxon>Panpulmonata</taxon>
        <taxon>Sacoglossa</taxon>
        <taxon>Placobranchoidea</taxon>
        <taxon>Plakobranchidae</taxon>
        <taxon>Elysia</taxon>
    </lineage>
</organism>
<accession>A0A433TYY8</accession>
<protein>
    <submittedName>
        <fullName evidence="1">Uncharacterized protein</fullName>
    </submittedName>
</protein>
<name>A0A433TYY8_ELYCH</name>